<evidence type="ECO:0000259" key="7">
    <source>
        <dbReference type="PROSITE" id="PS51379"/>
    </source>
</evidence>
<dbReference type="EMBL" id="KV418364">
    <property type="protein sequence ID" value="KZP02688.1"/>
    <property type="molecule type" value="Genomic_DNA"/>
</dbReference>
<dbReference type="CDD" id="cd00067">
    <property type="entry name" value="GAL4"/>
    <property type="match status" value="1"/>
</dbReference>
<dbReference type="InterPro" id="IPR017896">
    <property type="entry name" value="4Fe4S_Fe-S-bd"/>
</dbReference>
<dbReference type="GO" id="GO:0000981">
    <property type="term" value="F:DNA-binding transcription factor activity, RNA polymerase II-specific"/>
    <property type="evidence" value="ECO:0007669"/>
    <property type="project" value="InterPro"/>
</dbReference>
<keyword evidence="4" id="KW-0175">Coiled coil</keyword>
<dbReference type="InterPro" id="IPR007219">
    <property type="entry name" value="XnlR_reg_dom"/>
</dbReference>
<gene>
    <name evidence="8" type="ORF">FIBSPDRAFT_1055706</name>
</gene>
<dbReference type="OrthoDB" id="424974at2759"/>
<evidence type="ECO:0000256" key="2">
    <source>
        <dbReference type="ARBA" id="ARBA00022723"/>
    </source>
</evidence>
<dbReference type="SMART" id="SM00906">
    <property type="entry name" value="Fungal_trans"/>
    <property type="match status" value="1"/>
</dbReference>
<reference evidence="8 9" key="1">
    <citation type="journal article" date="2016" name="Mol. Biol. Evol.">
        <title>Comparative Genomics of Early-Diverging Mushroom-Forming Fungi Provides Insights into the Origins of Lignocellulose Decay Capabilities.</title>
        <authorList>
            <person name="Nagy L.G."/>
            <person name="Riley R."/>
            <person name="Tritt A."/>
            <person name="Adam C."/>
            <person name="Daum C."/>
            <person name="Floudas D."/>
            <person name="Sun H."/>
            <person name="Yadav J.S."/>
            <person name="Pangilinan J."/>
            <person name="Larsson K.H."/>
            <person name="Matsuura K."/>
            <person name="Barry K."/>
            <person name="Labutti K."/>
            <person name="Kuo R."/>
            <person name="Ohm R.A."/>
            <person name="Bhattacharya S.S."/>
            <person name="Shirouzu T."/>
            <person name="Yoshinaga Y."/>
            <person name="Martin F.M."/>
            <person name="Grigoriev I.V."/>
            <person name="Hibbett D.S."/>
        </authorList>
    </citation>
    <scope>NUCLEOTIDE SEQUENCE [LARGE SCALE GENOMIC DNA]</scope>
    <source>
        <strain evidence="8 9">CBS 109695</strain>
    </source>
</reference>
<protein>
    <recommendedName>
        <fullName evidence="10">Zn(2)-C6 fungal-type domain-containing protein</fullName>
    </recommendedName>
</protein>
<dbReference type="InterPro" id="IPR001138">
    <property type="entry name" value="Zn2Cys6_DnaBD"/>
</dbReference>
<dbReference type="Pfam" id="PF04082">
    <property type="entry name" value="Fungal_trans"/>
    <property type="match status" value="1"/>
</dbReference>
<dbReference type="PROSITE" id="PS00463">
    <property type="entry name" value="ZN2_CY6_FUNGAL_1"/>
    <property type="match status" value="1"/>
</dbReference>
<dbReference type="Gene3D" id="4.10.240.10">
    <property type="entry name" value="Zn(2)-C6 fungal-type DNA-binding domain"/>
    <property type="match status" value="1"/>
</dbReference>
<evidence type="ECO:0000256" key="1">
    <source>
        <dbReference type="ARBA" id="ARBA00004123"/>
    </source>
</evidence>
<dbReference type="PROSITE" id="PS50048">
    <property type="entry name" value="ZN2_CY6_FUNGAL_2"/>
    <property type="match status" value="1"/>
</dbReference>
<dbReference type="SMART" id="SM00066">
    <property type="entry name" value="GAL4"/>
    <property type="match status" value="1"/>
</dbReference>
<dbReference type="GO" id="GO:0005634">
    <property type="term" value="C:nucleus"/>
    <property type="evidence" value="ECO:0007669"/>
    <property type="project" value="UniProtKB-SubCell"/>
</dbReference>
<feature type="compositionally biased region" description="Polar residues" evidence="5">
    <location>
        <begin position="708"/>
        <end position="725"/>
    </location>
</feature>
<comment type="subcellular location">
    <subcellularLocation>
        <location evidence="1">Nucleus</location>
    </subcellularLocation>
</comment>
<dbReference type="GO" id="GO:0006351">
    <property type="term" value="P:DNA-templated transcription"/>
    <property type="evidence" value="ECO:0007669"/>
    <property type="project" value="InterPro"/>
</dbReference>
<keyword evidence="2" id="KW-0479">Metal-binding</keyword>
<feature type="domain" description="4Fe-4S ferredoxin-type" evidence="7">
    <location>
        <begin position="41"/>
        <end position="73"/>
    </location>
</feature>
<sequence length="873" mass="96689">MLPQPQKTRTSRHTSAKLTVGEDARIKRARGELTCAECKRLKLKCDKKLPCSSCIRRRCSTICPQGSLTTGQGSRFISTDTDQLYRKISEMSERIRNLEEALAMFQSGVSAQPHPLLRDELLSIKFAPQPQRAESEEPPAHEDVLAETIDAFGTLAIGDSGESRYFGRSGGSESLLMANANADAKLERESMPAMMPALINRLTAIFPMGLGCTSDSQKFQDAIATLFNCLPPTPRAWSLLEAYMENASWLFQPANREHLIEDFLTPIYNAKKEHEDPAISARVQISPHKLAVLFLVMAIGANVDFTLPPYSEEAELYYHYARAALALRSIFDSPLMETIQAILLLSYYCSTAGERHSRDSSWALIGLGCKLAQSLGMHRDPARWNMDEKTANKRRRLFWEIYSLDIFISLGMGRPPCIELSFVDCDLPQDQTDSDAKFWNWKYQFTKEVFGSVIKLTLAAAPPSYKTILELDRKVREMTVPPTFKAGNADDDISTTSYLQGSLLSQFRTLTMLYLHKSFFAQALIDHPGNPLLSQYAPSFLAASSCAGAIIRMSAQHYEKVPELCLRWWTMWTHLFSAAVIVGSIVTRAPSSNMASTAYLELGIAVSLFAKGAEDSSRARGAMAILVQLQEKASALFNQFHDSSHSPSPGPDLMNHQGVAVDELAIFGGQTRVLFSKQLLQKPPNWDSPGRPPSSKSSKNTPSASTTLASLPQSSVGQDQEDMSMQCQDVHPSLMEYMSMLSSTNADGAEASPYFMEQSGASEIAGPSQFSAGPSQFSAGLPNSDFFRPQSLAEYSKQQAEHTQNTPAMDFTYDPDLFGPFEQFYREAASPPSAPADMLEAKDVILDDPNVFTNINDPRAYGVTDDRWMRFAD</sequence>
<dbReference type="Proteomes" id="UP000076532">
    <property type="component" value="Unassembled WGS sequence"/>
</dbReference>
<dbReference type="GO" id="GO:0003677">
    <property type="term" value="F:DNA binding"/>
    <property type="evidence" value="ECO:0007669"/>
    <property type="project" value="InterPro"/>
</dbReference>
<accession>A0A167T908</accession>
<feature type="domain" description="Zn(2)-C6 fungal-type" evidence="6">
    <location>
        <begin position="34"/>
        <end position="63"/>
    </location>
</feature>
<evidence type="ECO:0000256" key="4">
    <source>
        <dbReference type="SAM" id="Coils"/>
    </source>
</evidence>
<dbReference type="InterPro" id="IPR050613">
    <property type="entry name" value="Sec_Metabolite_Reg"/>
</dbReference>
<dbReference type="AlphaFoldDB" id="A0A167T908"/>
<keyword evidence="3" id="KW-0539">Nucleus</keyword>
<dbReference type="PANTHER" id="PTHR31001">
    <property type="entry name" value="UNCHARACTERIZED TRANSCRIPTIONAL REGULATORY PROTEIN"/>
    <property type="match status" value="1"/>
</dbReference>
<name>A0A167T908_9AGAM</name>
<evidence type="ECO:0000256" key="3">
    <source>
        <dbReference type="ARBA" id="ARBA00023242"/>
    </source>
</evidence>
<feature type="coiled-coil region" evidence="4">
    <location>
        <begin position="81"/>
        <end position="108"/>
    </location>
</feature>
<evidence type="ECO:0000259" key="6">
    <source>
        <dbReference type="PROSITE" id="PS50048"/>
    </source>
</evidence>
<organism evidence="8 9">
    <name type="scientific">Athelia psychrophila</name>
    <dbReference type="NCBI Taxonomy" id="1759441"/>
    <lineage>
        <taxon>Eukaryota</taxon>
        <taxon>Fungi</taxon>
        <taxon>Dikarya</taxon>
        <taxon>Basidiomycota</taxon>
        <taxon>Agaricomycotina</taxon>
        <taxon>Agaricomycetes</taxon>
        <taxon>Agaricomycetidae</taxon>
        <taxon>Atheliales</taxon>
        <taxon>Atheliaceae</taxon>
        <taxon>Athelia</taxon>
    </lineage>
</organism>
<evidence type="ECO:0000313" key="8">
    <source>
        <dbReference type="EMBL" id="KZP02688.1"/>
    </source>
</evidence>
<dbReference type="InterPro" id="IPR036864">
    <property type="entry name" value="Zn2-C6_fun-type_DNA-bd_sf"/>
</dbReference>
<dbReference type="PANTHER" id="PTHR31001:SF56">
    <property type="entry name" value="ZN(2)-C6 FUNGAL-TYPE DOMAIN-CONTAINING PROTEIN"/>
    <property type="match status" value="1"/>
</dbReference>
<proteinExistence type="predicted"/>
<dbReference type="CDD" id="cd12148">
    <property type="entry name" value="fungal_TF_MHR"/>
    <property type="match status" value="1"/>
</dbReference>
<dbReference type="GO" id="GO:0008270">
    <property type="term" value="F:zinc ion binding"/>
    <property type="evidence" value="ECO:0007669"/>
    <property type="project" value="InterPro"/>
</dbReference>
<evidence type="ECO:0008006" key="10">
    <source>
        <dbReference type="Google" id="ProtNLM"/>
    </source>
</evidence>
<feature type="compositionally biased region" description="Low complexity" evidence="5">
    <location>
        <begin position="693"/>
        <end position="707"/>
    </location>
</feature>
<keyword evidence="9" id="KW-1185">Reference proteome</keyword>
<evidence type="ECO:0000313" key="9">
    <source>
        <dbReference type="Proteomes" id="UP000076532"/>
    </source>
</evidence>
<dbReference type="STRING" id="436010.A0A167T908"/>
<evidence type="ECO:0000256" key="5">
    <source>
        <dbReference type="SAM" id="MobiDB-lite"/>
    </source>
</evidence>
<dbReference type="PROSITE" id="PS51379">
    <property type="entry name" value="4FE4S_FER_2"/>
    <property type="match status" value="1"/>
</dbReference>
<feature type="region of interest" description="Disordered" evidence="5">
    <location>
        <begin position="681"/>
        <end position="725"/>
    </location>
</feature>